<comment type="caution">
    <text evidence="2">The sequence shown here is derived from an EMBL/GenBank/DDBJ whole genome shotgun (WGS) entry which is preliminary data.</text>
</comment>
<dbReference type="Proteomes" id="UP000683360">
    <property type="component" value="Unassembled WGS sequence"/>
</dbReference>
<feature type="signal peptide" evidence="1">
    <location>
        <begin position="1"/>
        <end position="19"/>
    </location>
</feature>
<protein>
    <recommendedName>
        <fullName evidence="4">RNase H type-1 domain-containing protein</fullName>
    </recommendedName>
</protein>
<organism evidence="2 3">
    <name type="scientific">Mytilus edulis</name>
    <name type="common">Blue mussel</name>
    <dbReference type="NCBI Taxonomy" id="6550"/>
    <lineage>
        <taxon>Eukaryota</taxon>
        <taxon>Metazoa</taxon>
        <taxon>Spiralia</taxon>
        <taxon>Lophotrochozoa</taxon>
        <taxon>Mollusca</taxon>
        <taxon>Bivalvia</taxon>
        <taxon>Autobranchia</taxon>
        <taxon>Pteriomorphia</taxon>
        <taxon>Mytilida</taxon>
        <taxon>Mytiloidea</taxon>
        <taxon>Mytilidae</taxon>
        <taxon>Mytilinae</taxon>
        <taxon>Mytilus</taxon>
    </lineage>
</organism>
<reference evidence="2" key="1">
    <citation type="submission" date="2021-03" db="EMBL/GenBank/DDBJ databases">
        <authorList>
            <person name="Bekaert M."/>
        </authorList>
    </citation>
    <scope>NUCLEOTIDE SEQUENCE</scope>
</reference>
<keyword evidence="3" id="KW-1185">Reference proteome</keyword>
<dbReference type="InterPro" id="IPR052055">
    <property type="entry name" value="Hepadnavirus_pol/RT"/>
</dbReference>
<dbReference type="AlphaFoldDB" id="A0A8S3T5G9"/>
<feature type="chain" id="PRO_5035837803" description="RNase H type-1 domain-containing protein" evidence="1">
    <location>
        <begin position="20"/>
        <end position="346"/>
    </location>
</feature>
<sequence length="346" mass="39997">MLVIYALLFLGLLEKEIISRTINPILQTVVPVEENLIPEAFFVALAKSVVQTESKKHTSASTAINPGISHGAVPKEVPLQPLLVHQSSSRINTQERHSNSTETDEVEYLFEFGNNYEKKSGKNLVNVKGNLKKHSSYWKNVLHANDFIMNVIDFGYRIPFFSDPPSVFLKNNRSALQHSENSWDEKILVNDYILEELKFWYFECESLSFKRIVPMNRMPQRVIFTDASQYAGAGFISNDNKIVHFMFDGLDRDKSSTWRELKTVENNISCFKSELAGKFVKLYTDNQNVVHIVKKGSMKMELQEIALSIFHICLSCDIFLELEWIPRDENYYADYLRITNLRVYDE</sequence>
<dbReference type="PANTHER" id="PTHR33050">
    <property type="entry name" value="REVERSE TRANSCRIPTASE DOMAIN-CONTAINING PROTEIN"/>
    <property type="match status" value="1"/>
</dbReference>
<gene>
    <name evidence="2" type="ORF">MEDL_41992</name>
</gene>
<proteinExistence type="predicted"/>
<keyword evidence="1" id="KW-0732">Signal</keyword>
<evidence type="ECO:0000256" key="1">
    <source>
        <dbReference type="SAM" id="SignalP"/>
    </source>
</evidence>
<accession>A0A8S3T5G9</accession>
<evidence type="ECO:0008006" key="4">
    <source>
        <dbReference type="Google" id="ProtNLM"/>
    </source>
</evidence>
<dbReference type="CDD" id="cd09275">
    <property type="entry name" value="RNase_HI_RT_DIRS1"/>
    <property type="match status" value="1"/>
</dbReference>
<evidence type="ECO:0000313" key="3">
    <source>
        <dbReference type="Proteomes" id="UP000683360"/>
    </source>
</evidence>
<dbReference type="InterPro" id="IPR012337">
    <property type="entry name" value="RNaseH-like_sf"/>
</dbReference>
<dbReference type="EMBL" id="CAJPWZ010002016">
    <property type="protein sequence ID" value="CAG2229081.1"/>
    <property type="molecule type" value="Genomic_DNA"/>
</dbReference>
<name>A0A8S3T5G9_MYTED</name>
<dbReference type="SUPFAM" id="SSF53098">
    <property type="entry name" value="Ribonuclease H-like"/>
    <property type="match status" value="1"/>
</dbReference>
<dbReference type="OrthoDB" id="6380429at2759"/>
<dbReference type="PANTHER" id="PTHR33050:SF7">
    <property type="entry name" value="RIBONUCLEASE H"/>
    <property type="match status" value="1"/>
</dbReference>
<evidence type="ECO:0000313" key="2">
    <source>
        <dbReference type="EMBL" id="CAG2229081.1"/>
    </source>
</evidence>